<evidence type="ECO:0000256" key="7">
    <source>
        <dbReference type="ARBA" id="ARBA00023004"/>
    </source>
</evidence>
<dbReference type="Proteomes" id="UP000076154">
    <property type="component" value="Unassembled WGS sequence"/>
</dbReference>
<keyword evidence="5 9" id="KW-0479">Metal-binding</keyword>
<dbReference type="InterPro" id="IPR036396">
    <property type="entry name" value="Cyt_P450_sf"/>
</dbReference>
<evidence type="ECO:0000256" key="6">
    <source>
        <dbReference type="ARBA" id="ARBA00023002"/>
    </source>
</evidence>
<keyword evidence="7 9" id="KW-0408">Iron</keyword>
<dbReference type="GO" id="GO:0020037">
    <property type="term" value="F:heme binding"/>
    <property type="evidence" value="ECO:0007669"/>
    <property type="project" value="InterPro"/>
</dbReference>
<dbReference type="PANTHER" id="PTHR46300">
    <property type="entry name" value="P450, PUTATIVE (EUROFUNG)-RELATED-RELATED"/>
    <property type="match status" value="1"/>
</dbReference>
<reference evidence="11" key="1">
    <citation type="submission" date="2018-04" db="EMBL/GenBank/DDBJ databases">
        <title>Whole genome sequencing of Hypsizygus marmoreus.</title>
        <authorList>
            <person name="Choi I.-G."/>
            <person name="Min B."/>
            <person name="Kim J.-G."/>
            <person name="Kim S."/>
            <person name="Oh Y.-L."/>
            <person name="Kong W.-S."/>
            <person name="Park H."/>
            <person name="Jeong J."/>
            <person name="Song E.-S."/>
        </authorList>
    </citation>
    <scope>NUCLEOTIDE SEQUENCE [LARGE SCALE GENOMIC DNA]</scope>
    <source>
        <strain evidence="11">51987-8</strain>
    </source>
</reference>
<evidence type="ECO:0000256" key="8">
    <source>
        <dbReference type="ARBA" id="ARBA00023033"/>
    </source>
</evidence>
<evidence type="ECO:0000313" key="12">
    <source>
        <dbReference type="Proteomes" id="UP000076154"/>
    </source>
</evidence>
<proteinExistence type="inferred from homology"/>
<dbReference type="PANTHER" id="PTHR46300:SF7">
    <property type="entry name" value="P450, PUTATIVE (EUROFUNG)-RELATED"/>
    <property type="match status" value="1"/>
</dbReference>
<keyword evidence="4 9" id="KW-0349">Heme</keyword>
<dbReference type="InterPro" id="IPR017972">
    <property type="entry name" value="Cyt_P450_CS"/>
</dbReference>
<dbReference type="PRINTS" id="PR00463">
    <property type="entry name" value="EP450I"/>
</dbReference>
<keyword evidence="6 10" id="KW-0560">Oxidoreductase</keyword>
<comment type="similarity">
    <text evidence="3 10">Belongs to the cytochrome P450 family.</text>
</comment>
<dbReference type="InterPro" id="IPR050364">
    <property type="entry name" value="Cytochrome_P450_fung"/>
</dbReference>
<keyword evidence="8 10" id="KW-0503">Monooxygenase</keyword>
<sequence length="521" mass="58350">MATGISTFLPSLTGTDGAVLALGTVWIVYLLSRTRGGAPLPPGPRPLPLVGNMFQIPQKDEWPVYEAWAKKYGPITYLTMLGTPMIVLNSLKVVRELMDERSGNYSNRPLMAMKELCDLDWVLTYVSGEAHRIRRTTVQRYFSGPASVKHRHHQQEESRVLVANLLAKPDDLEDHIKQHTSSSILLGTYGYRVSSADDPIVHEMERSFKQAEQLNGPLAFLIEVGPNLKNWPRLVSLSGFKKTLDEIKTVFTACRVDPFTRTKQKINDGSAVPCFVSTSLDDIASEASISTAEAIQKESLVEDCASVMYAAATDSTTATLRTFFALMALHPRVMKRAQEDIDRVTEGERLPTFDDWEKLPYINAIFWEVLRYNTVTPLGLPHGVAQDDIYNGMLIPGGSMIVANVWLIFHDPEIFVDPYTFNPDRFLGEEGAQCREVLNIVWGFGRRSCPGRQFAEAALFITLSSVIACFDMKPKPTPTGEVPKLTFHPGFVRRPITFPVSISPRSKKWAELIEKEQLSRV</sequence>
<evidence type="ECO:0000256" key="1">
    <source>
        <dbReference type="ARBA" id="ARBA00001971"/>
    </source>
</evidence>
<dbReference type="InterPro" id="IPR002401">
    <property type="entry name" value="Cyt_P450_E_grp-I"/>
</dbReference>
<evidence type="ECO:0000256" key="4">
    <source>
        <dbReference type="ARBA" id="ARBA00022617"/>
    </source>
</evidence>
<dbReference type="AlphaFoldDB" id="A0A369K290"/>
<gene>
    <name evidence="11" type="ORF">Hypma_005039</name>
</gene>
<evidence type="ECO:0000256" key="3">
    <source>
        <dbReference type="ARBA" id="ARBA00010617"/>
    </source>
</evidence>
<evidence type="ECO:0000256" key="9">
    <source>
        <dbReference type="PIRSR" id="PIRSR602401-1"/>
    </source>
</evidence>
<comment type="caution">
    <text evidence="11">The sequence shown here is derived from an EMBL/GenBank/DDBJ whole genome shotgun (WGS) entry which is preliminary data.</text>
</comment>
<evidence type="ECO:0000256" key="5">
    <source>
        <dbReference type="ARBA" id="ARBA00022723"/>
    </source>
</evidence>
<evidence type="ECO:0000256" key="2">
    <source>
        <dbReference type="ARBA" id="ARBA00005179"/>
    </source>
</evidence>
<name>A0A369K290_HYPMA</name>
<evidence type="ECO:0000256" key="10">
    <source>
        <dbReference type="RuleBase" id="RU000461"/>
    </source>
</evidence>
<dbReference type="PROSITE" id="PS00086">
    <property type="entry name" value="CYTOCHROME_P450"/>
    <property type="match status" value="1"/>
</dbReference>
<keyword evidence="12" id="KW-1185">Reference proteome</keyword>
<dbReference type="InterPro" id="IPR001128">
    <property type="entry name" value="Cyt_P450"/>
</dbReference>
<dbReference type="GO" id="GO:0004497">
    <property type="term" value="F:monooxygenase activity"/>
    <property type="evidence" value="ECO:0007669"/>
    <property type="project" value="UniProtKB-KW"/>
</dbReference>
<dbReference type="SUPFAM" id="SSF48264">
    <property type="entry name" value="Cytochrome P450"/>
    <property type="match status" value="1"/>
</dbReference>
<dbReference type="Pfam" id="PF00067">
    <property type="entry name" value="p450"/>
    <property type="match status" value="1"/>
</dbReference>
<accession>A0A369K290</accession>
<protein>
    <recommendedName>
        <fullName evidence="13">O-methylsterigmatocystin oxidoreductase</fullName>
    </recommendedName>
</protein>
<evidence type="ECO:0008006" key="13">
    <source>
        <dbReference type="Google" id="ProtNLM"/>
    </source>
</evidence>
<dbReference type="OrthoDB" id="1055148at2759"/>
<feature type="binding site" description="axial binding residue" evidence="9">
    <location>
        <position position="449"/>
    </location>
    <ligand>
        <name>heme</name>
        <dbReference type="ChEBI" id="CHEBI:30413"/>
    </ligand>
    <ligandPart>
        <name>Fe</name>
        <dbReference type="ChEBI" id="CHEBI:18248"/>
    </ligandPart>
</feature>
<dbReference type="InParanoid" id="A0A369K290"/>
<dbReference type="GO" id="GO:0016705">
    <property type="term" value="F:oxidoreductase activity, acting on paired donors, with incorporation or reduction of molecular oxygen"/>
    <property type="evidence" value="ECO:0007669"/>
    <property type="project" value="InterPro"/>
</dbReference>
<comment type="cofactor">
    <cofactor evidence="1 9">
        <name>heme</name>
        <dbReference type="ChEBI" id="CHEBI:30413"/>
    </cofactor>
</comment>
<evidence type="ECO:0000313" key="11">
    <source>
        <dbReference type="EMBL" id="RDB26867.1"/>
    </source>
</evidence>
<dbReference type="CDD" id="cd11065">
    <property type="entry name" value="CYP64-like"/>
    <property type="match status" value="1"/>
</dbReference>
<organism evidence="11 12">
    <name type="scientific">Hypsizygus marmoreus</name>
    <name type="common">White beech mushroom</name>
    <name type="synonym">Agaricus marmoreus</name>
    <dbReference type="NCBI Taxonomy" id="39966"/>
    <lineage>
        <taxon>Eukaryota</taxon>
        <taxon>Fungi</taxon>
        <taxon>Dikarya</taxon>
        <taxon>Basidiomycota</taxon>
        <taxon>Agaricomycotina</taxon>
        <taxon>Agaricomycetes</taxon>
        <taxon>Agaricomycetidae</taxon>
        <taxon>Agaricales</taxon>
        <taxon>Tricholomatineae</taxon>
        <taxon>Lyophyllaceae</taxon>
        <taxon>Hypsizygus</taxon>
    </lineage>
</organism>
<dbReference type="STRING" id="39966.A0A369K290"/>
<dbReference type="EMBL" id="LUEZ02000021">
    <property type="protein sequence ID" value="RDB26867.1"/>
    <property type="molecule type" value="Genomic_DNA"/>
</dbReference>
<dbReference type="GO" id="GO:0005506">
    <property type="term" value="F:iron ion binding"/>
    <property type="evidence" value="ECO:0007669"/>
    <property type="project" value="InterPro"/>
</dbReference>
<dbReference type="Gene3D" id="1.10.630.10">
    <property type="entry name" value="Cytochrome P450"/>
    <property type="match status" value="1"/>
</dbReference>
<comment type="pathway">
    <text evidence="2">Secondary metabolite biosynthesis.</text>
</comment>